<comment type="caution">
    <text evidence="5">The sequence shown here is derived from an EMBL/GenBank/DDBJ whole genome shotgun (WGS) entry which is preliminary data.</text>
</comment>
<dbReference type="SUPFAM" id="SSF53187">
    <property type="entry name" value="Zn-dependent exopeptidases"/>
    <property type="match status" value="1"/>
</dbReference>
<dbReference type="GO" id="GO:0009253">
    <property type="term" value="P:peptidoglycan catabolic process"/>
    <property type="evidence" value="ECO:0007669"/>
    <property type="project" value="InterPro"/>
</dbReference>
<feature type="compositionally biased region" description="Polar residues" evidence="2">
    <location>
        <begin position="76"/>
        <end position="85"/>
    </location>
</feature>
<feature type="compositionally biased region" description="Polar residues" evidence="2">
    <location>
        <begin position="341"/>
        <end position="390"/>
    </location>
</feature>
<evidence type="ECO:0000313" key="6">
    <source>
        <dbReference type="Proteomes" id="UP000540412"/>
    </source>
</evidence>
<evidence type="ECO:0000256" key="2">
    <source>
        <dbReference type="SAM" id="MobiDB-lite"/>
    </source>
</evidence>
<evidence type="ECO:0000259" key="4">
    <source>
        <dbReference type="SMART" id="SM00646"/>
    </source>
</evidence>
<feature type="compositionally biased region" description="Low complexity" evidence="2">
    <location>
        <begin position="449"/>
        <end position="466"/>
    </location>
</feature>
<evidence type="ECO:0000313" key="5">
    <source>
        <dbReference type="EMBL" id="MBB5911846.1"/>
    </source>
</evidence>
<dbReference type="Proteomes" id="UP000540412">
    <property type="component" value="Unassembled WGS sequence"/>
</dbReference>
<dbReference type="InterPro" id="IPR002508">
    <property type="entry name" value="MurNAc-LAA_cat"/>
</dbReference>
<name>A0A7W9P986_9NOCA</name>
<dbReference type="Gene3D" id="3.40.630.40">
    <property type="entry name" value="Zn-dependent exopeptidases"/>
    <property type="match status" value="1"/>
</dbReference>
<dbReference type="GO" id="GO:0008745">
    <property type="term" value="F:N-acetylmuramoyl-L-alanine amidase activity"/>
    <property type="evidence" value="ECO:0007669"/>
    <property type="project" value="UniProtKB-EC"/>
</dbReference>
<feature type="compositionally biased region" description="Low complexity" evidence="2">
    <location>
        <begin position="405"/>
        <end position="417"/>
    </location>
</feature>
<dbReference type="PANTHER" id="PTHR30404">
    <property type="entry name" value="N-ACETYLMURAMOYL-L-ALANINE AMIDASE"/>
    <property type="match status" value="1"/>
</dbReference>
<dbReference type="EMBL" id="JACHIT010000001">
    <property type="protein sequence ID" value="MBB5911846.1"/>
    <property type="molecule type" value="Genomic_DNA"/>
</dbReference>
<feature type="compositionally biased region" description="Low complexity" evidence="2">
    <location>
        <begin position="511"/>
        <end position="527"/>
    </location>
</feature>
<proteinExistence type="predicted"/>
<feature type="region of interest" description="Disordered" evidence="2">
    <location>
        <begin position="50"/>
        <end position="85"/>
    </location>
</feature>
<feature type="region of interest" description="Disordered" evidence="2">
    <location>
        <begin position="511"/>
        <end position="555"/>
    </location>
</feature>
<dbReference type="AlphaFoldDB" id="A0A7W9P986"/>
<feature type="signal peptide" evidence="3">
    <location>
        <begin position="1"/>
        <end position="32"/>
    </location>
</feature>
<feature type="chain" id="PRO_5030765659" evidence="3">
    <location>
        <begin position="33"/>
        <end position="555"/>
    </location>
</feature>
<dbReference type="PANTHER" id="PTHR30404:SF0">
    <property type="entry name" value="N-ACETYLMURAMOYL-L-ALANINE AMIDASE AMIC"/>
    <property type="match status" value="1"/>
</dbReference>
<organism evidence="5 6">
    <name type="scientific">Nocardia transvalensis</name>
    <dbReference type="NCBI Taxonomy" id="37333"/>
    <lineage>
        <taxon>Bacteria</taxon>
        <taxon>Bacillati</taxon>
        <taxon>Actinomycetota</taxon>
        <taxon>Actinomycetes</taxon>
        <taxon>Mycobacteriales</taxon>
        <taxon>Nocardiaceae</taxon>
        <taxon>Nocardia</taxon>
    </lineage>
</organism>
<dbReference type="EC" id="3.5.1.28" evidence="5"/>
<dbReference type="CDD" id="cd02696">
    <property type="entry name" value="MurNAc-LAA"/>
    <property type="match status" value="1"/>
</dbReference>
<gene>
    <name evidence="5" type="ORF">BJY24_000713</name>
</gene>
<keyword evidence="3" id="KW-0732">Signal</keyword>
<dbReference type="InterPro" id="IPR050695">
    <property type="entry name" value="N-acetylmuramoyl_amidase_3"/>
</dbReference>
<keyword evidence="1 5" id="KW-0378">Hydrolase</keyword>
<feature type="domain" description="MurNAc-LAA" evidence="4">
    <location>
        <begin position="130"/>
        <end position="257"/>
    </location>
</feature>
<feature type="compositionally biased region" description="Polar residues" evidence="2">
    <location>
        <begin position="528"/>
        <end position="555"/>
    </location>
</feature>
<sequence length="555" mass="54709">MKPSIVKAGLCLAVTAAALAPSAGILPAVAVAAPPDQDMSTKLAGKTVFLDPGHQGGEHAQDISRQVNDGRGGTKECQTTGMTTLNGVPEHTVTWNVSQLVKQSLEAMGATVVLSRQDDTGWGGCVDERAAAANRSGADVAISIHADGGPASGSGFHLIVPQLPVPDVKANLVQSSAGMAATKVVRDAYLQAGFPAATYNGAVDGLQTRSDIAGPALTQVPDVFLEMGNGVNTDDAALLESREGQLKHAVAIATGLTGYLLGYGDTPPPSGSAGGQAASHPVPGQSEQGSPGQAVPAQSAPGQPAPDQVPPGQSARQNAVPSRAVPAQVVPDQASPEQVVPGQTSPGQSVPGQASPGSVPGQASPNQSVPGQTSPGQSVPGQTSPGQSVPGQAGTGQSTPGGSGQSSTSPGASAPSGYTPGAPNVYTAPDAYTPGAPNSGNSGTPGAYSQGTSPGGQSQQGTESTPDTSASGLVTTAMQLLLPLAKSLGMEDATVNSQLINLAYTLASTLLGPGGSSSPNSQSEPATPGTQNSPGAQNTPGTQNNLGTRSTPSTR</sequence>
<dbReference type="Pfam" id="PF01520">
    <property type="entry name" value="Amidase_3"/>
    <property type="match status" value="1"/>
</dbReference>
<accession>A0A7W9P986</accession>
<reference evidence="5 6" key="1">
    <citation type="submission" date="2020-08" db="EMBL/GenBank/DDBJ databases">
        <title>Sequencing the genomes of 1000 actinobacteria strains.</title>
        <authorList>
            <person name="Klenk H.-P."/>
        </authorList>
    </citation>
    <scope>NUCLEOTIDE SEQUENCE [LARGE SCALE GENOMIC DNA]</scope>
    <source>
        <strain evidence="5 6">DSM 43582</strain>
    </source>
</reference>
<evidence type="ECO:0000256" key="1">
    <source>
        <dbReference type="ARBA" id="ARBA00022801"/>
    </source>
</evidence>
<keyword evidence="6" id="KW-1185">Reference proteome</keyword>
<protein>
    <submittedName>
        <fullName evidence="5">N-acetylmuramoyl-L-alanine amidase</fullName>
        <ecNumber evidence="5">3.5.1.28</ecNumber>
    </submittedName>
</protein>
<feature type="region of interest" description="Disordered" evidence="2">
    <location>
        <begin position="267"/>
        <end position="472"/>
    </location>
</feature>
<evidence type="ECO:0000256" key="3">
    <source>
        <dbReference type="SAM" id="SignalP"/>
    </source>
</evidence>
<dbReference type="GO" id="GO:0030288">
    <property type="term" value="C:outer membrane-bounded periplasmic space"/>
    <property type="evidence" value="ECO:0007669"/>
    <property type="project" value="TreeGrafter"/>
</dbReference>
<dbReference type="RefSeq" id="WP_063710004.1">
    <property type="nucleotide sequence ID" value="NZ_JACHIT010000001.1"/>
</dbReference>
<dbReference type="SMART" id="SM00646">
    <property type="entry name" value="Ami_3"/>
    <property type="match status" value="1"/>
</dbReference>